<dbReference type="EMBL" id="SBLB01000004">
    <property type="protein sequence ID" value="RYC68936.1"/>
    <property type="molecule type" value="Genomic_DNA"/>
</dbReference>
<reference evidence="1 2" key="1">
    <citation type="submission" date="2019-01" db="EMBL/GenBank/DDBJ databases">
        <title>Spirosoma flava sp. nov., a propanil-degrading bacterium isolated from herbicide-contaminated soil.</title>
        <authorList>
            <person name="Zhang L."/>
            <person name="Jiang J.-D."/>
        </authorList>
    </citation>
    <scope>NUCLEOTIDE SEQUENCE [LARGE SCALE GENOMIC DNA]</scope>
    <source>
        <strain evidence="1 2">TY50</strain>
    </source>
</reference>
<sequence length="111" mass="12058">MAHAHPSAMIDGTLQSLQQRDLPPATGADLIKDWISVLKHTEGADAAAETLTALYDELHNITPNASRIRDLLTRVAQQTEHLSRSAASPYADALRQLADSLRSFATDLQQA</sequence>
<dbReference type="RefSeq" id="WP_129602573.1">
    <property type="nucleotide sequence ID" value="NZ_SBLB01000004.1"/>
</dbReference>
<comment type="caution">
    <text evidence="1">The sequence shown here is derived from an EMBL/GenBank/DDBJ whole genome shotgun (WGS) entry which is preliminary data.</text>
</comment>
<protein>
    <submittedName>
        <fullName evidence="1">Uncharacterized protein</fullName>
    </submittedName>
</protein>
<dbReference type="Proteomes" id="UP000290407">
    <property type="component" value="Unassembled WGS sequence"/>
</dbReference>
<evidence type="ECO:0000313" key="2">
    <source>
        <dbReference type="Proteomes" id="UP000290407"/>
    </source>
</evidence>
<dbReference type="AlphaFoldDB" id="A0A4Q2UII9"/>
<name>A0A4Q2UII9_9BACT</name>
<organism evidence="1 2">
    <name type="scientific">Spirosoma sordidisoli</name>
    <dbReference type="NCBI Taxonomy" id="2502893"/>
    <lineage>
        <taxon>Bacteria</taxon>
        <taxon>Pseudomonadati</taxon>
        <taxon>Bacteroidota</taxon>
        <taxon>Cytophagia</taxon>
        <taxon>Cytophagales</taxon>
        <taxon>Cytophagaceae</taxon>
        <taxon>Spirosoma</taxon>
    </lineage>
</organism>
<proteinExistence type="predicted"/>
<evidence type="ECO:0000313" key="1">
    <source>
        <dbReference type="EMBL" id="RYC68936.1"/>
    </source>
</evidence>
<accession>A0A4Q2UII9</accession>
<keyword evidence="2" id="KW-1185">Reference proteome</keyword>
<gene>
    <name evidence="1" type="ORF">EQG79_16150</name>
</gene>